<evidence type="ECO:0000313" key="3">
    <source>
        <dbReference type="EMBL" id="SPD22650.1"/>
    </source>
</evidence>
<feature type="domain" description="Aminotransferase-like plant mobile" evidence="2">
    <location>
        <begin position="2"/>
        <end position="199"/>
    </location>
</feature>
<dbReference type="InterPro" id="IPR019557">
    <property type="entry name" value="AminoTfrase-like_pln_mobile"/>
</dbReference>
<dbReference type="Pfam" id="PF10536">
    <property type="entry name" value="PMD"/>
    <property type="match status" value="1"/>
</dbReference>
<feature type="region of interest" description="Disordered" evidence="1">
    <location>
        <begin position="295"/>
        <end position="405"/>
    </location>
</feature>
<dbReference type="GO" id="GO:0010073">
    <property type="term" value="P:meristem maintenance"/>
    <property type="evidence" value="ECO:0007669"/>
    <property type="project" value="InterPro"/>
</dbReference>
<reference evidence="3" key="1">
    <citation type="submission" date="2018-02" db="EMBL/GenBank/DDBJ databases">
        <authorList>
            <person name="Cohen D.B."/>
            <person name="Kent A.D."/>
        </authorList>
    </citation>
    <scope>NUCLEOTIDE SEQUENCE</scope>
</reference>
<gene>
    <name evidence="3" type="ORF">FSB_LOCUS50532</name>
</gene>
<dbReference type="PANTHER" id="PTHR46033:SF8">
    <property type="entry name" value="PROTEIN MAINTENANCE OF MERISTEMS-LIKE"/>
    <property type="match status" value="1"/>
</dbReference>
<dbReference type="EMBL" id="OIVN01005472">
    <property type="protein sequence ID" value="SPD22650.1"/>
    <property type="molecule type" value="Genomic_DNA"/>
</dbReference>
<name>A0A2N9IF04_FAGSY</name>
<dbReference type="InterPro" id="IPR044824">
    <property type="entry name" value="MAIN-like"/>
</dbReference>
<feature type="compositionally biased region" description="Polar residues" evidence="1">
    <location>
        <begin position="295"/>
        <end position="304"/>
    </location>
</feature>
<evidence type="ECO:0000256" key="1">
    <source>
        <dbReference type="SAM" id="MobiDB-lite"/>
    </source>
</evidence>
<dbReference type="PANTHER" id="PTHR46033">
    <property type="entry name" value="PROTEIN MAIN-LIKE 2"/>
    <property type="match status" value="1"/>
</dbReference>
<accession>A0A2N9IF04</accession>
<evidence type="ECO:0000259" key="2">
    <source>
        <dbReference type="Pfam" id="PF10536"/>
    </source>
</evidence>
<proteinExistence type="predicted"/>
<sequence length="510" mass="55331">MATRWNADARAFQVGDRLIPFTLYDIALILGLPVRGEPIDWNQSHSGGSVVEKLLNRHFKTTSPDRNQLVTLLTKTSIQVPNRVRLYIALVFSYFLFPTTSKKVNPSLLPLLDDRANLGTYAWGKAVYDFLVSGLSRAASSMQAKKGRGNLHIQGCTALLQIWACEHLGVGSKNAEINQPFPRFLAWTHQRMYTKKASEAFSKSANVPLTMPWEQDFNVVEEAMETLQETHGSSHPIISRDDGAGPSSIPQTPSNELQLELQAERAEREALARQVRRLKDELDHVKGLVAAVLENSPNIQQNQAAPHKTSPHPHPHKTSPNPHQTSPTLTKPAPTLTLTKPAPTLTKPAPTLTLTKPAPTLTKRAPTLTKPAPTLTKPAPTLTLTKPAPTLTKPAPTLTLTKPAPTLTLTQPAPTLTKPAAHSSPHCGLAKFTVQGCQERQSCQKEGQGGGGGLGKLTIKARQCRGGSCSYGGFGEFTIKGGYWCDVCKGENTSPQESNDSGPPFGTSYK</sequence>
<organism evidence="3">
    <name type="scientific">Fagus sylvatica</name>
    <name type="common">Beechnut</name>
    <dbReference type="NCBI Taxonomy" id="28930"/>
    <lineage>
        <taxon>Eukaryota</taxon>
        <taxon>Viridiplantae</taxon>
        <taxon>Streptophyta</taxon>
        <taxon>Embryophyta</taxon>
        <taxon>Tracheophyta</taxon>
        <taxon>Spermatophyta</taxon>
        <taxon>Magnoliopsida</taxon>
        <taxon>eudicotyledons</taxon>
        <taxon>Gunneridae</taxon>
        <taxon>Pentapetalae</taxon>
        <taxon>rosids</taxon>
        <taxon>fabids</taxon>
        <taxon>Fagales</taxon>
        <taxon>Fagaceae</taxon>
        <taxon>Fagus</taxon>
    </lineage>
</organism>
<feature type="compositionally biased region" description="Low complexity" evidence="1">
    <location>
        <begin position="318"/>
        <end position="405"/>
    </location>
</feature>
<protein>
    <recommendedName>
        <fullName evidence="2">Aminotransferase-like plant mobile domain-containing protein</fullName>
    </recommendedName>
</protein>
<feature type="region of interest" description="Disordered" evidence="1">
    <location>
        <begin position="226"/>
        <end position="257"/>
    </location>
</feature>
<dbReference type="AlphaFoldDB" id="A0A2N9IF04"/>